<evidence type="ECO:0008006" key="2">
    <source>
        <dbReference type="Google" id="ProtNLM"/>
    </source>
</evidence>
<reference evidence="1" key="1">
    <citation type="submission" date="2019-07" db="EMBL/GenBank/DDBJ databases">
        <title>Genomic Encyclopedia of Type Strains, Phase IV (KMG-IV): sequencing the most valuable type-strain genomes for metagenomic binning, comparative biology and taxonomic classification.</title>
        <authorList>
            <person name="Goeker M."/>
        </authorList>
    </citation>
    <scope>NUCLEOTIDE SEQUENCE</scope>
    <source>
        <strain evidence="1">DSM 44596</strain>
    </source>
</reference>
<dbReference type="EMBL" id="VNIQ01000001">
    <property type="protein sequence ID" value="TYQ08379.1"/>
    <property type="molecule type" value="Genomic_DNA"/>
</dbReference>
<gene>
    <name evidence="1" type="ORF">FNL38_101751</name>
</gene>
<evidence type="ECO:0000313" key="1">
    <source>
        <dbReference type="EMBL" id="TYQ08379.1"/>
    </source>
</evidence>
<dbReference type="AlphaFoldDB" id="A0A652YXH0"/>
<organism evidence="1">
    <name type="scientific">Nocardia globerula</name>
    <dbReference type="NCBI Taxonomy" id="1818"/>
    <lineage>
        <taxon>Bacteria</taxon>
        <taxon>Bacillati</taxon>
        <taxon>Actinomycetota</taxon>
        <taxon>Actinomycetes</taxon>
        <taxon>Mycobacteriales</taxon>
        <taxon>Nocardiaceae</taxon>
        <taxon>Nocardia</taxon>
    </lineage>
</organism>
<name>A0A652YXH0_NOCGL</name>
<protein>
    <recommendedName>
        <fullName evidence="2">Excreted virulence factor EspC (Type VII ESX diderm)</fullName>
    </recommendedName>
</protein>
<comment type="caution">
    <text evidence="1">The sequence shown here is derived from an EMBL/GenBank/DDBJ whole genome shotgun (WGS) entry which is preliminary data.</text>
</comment>
<proteinExistence type="predicted"/>
<sequence>MDNFLAHTEDITDFGSRLAVVADTVARAQADAARHDHTALGAVLGLIAEDFVRVTGEAQQTHIDDLGRLAAVVSSAAAATHSARDLYLGTDELVRSTIVEAART</sequence>
<accession>A0A652YXH0</accession>